<proteinExistence type="predicted"/>
<dbReference type="Proteomes" id="UP000246085">
    <property type="component" value="Chromosome BRAD3257"/>
</dbReference>
<organism evidence="2 3">
    <name type="scientific">Bradyrhizobium vignae</name>
    <dbReference type="NCBI Taxonomy" id="1549949"/>
    <lineage>
        <taxon>Bacteria</taxon>
        <taxon>Pseudomonadati</taxon>
        <taxon>Pseudomonadota</taxon>
        <taxon>Alphaproteobacteria</taxon>
        <taxon>Hyphomicrobiales</taxon>
        <taxon>Nitrobacteraceae</taxon>
        <taxon>Bradyrhizobium</taxon>
    </lineage>
</organism>
<dbReference type="RefSeq" id="WP_122401576.1">
    <property type="nucleotide sequence ID" value="NZ_LS398110.1"/>
</dbReference>
<reference evidence="2 3" key="1">
    <citation type="submission" date="2018-03" db="EMBL/GenBank/DDBJ databases">
        <authorList>
            <person name="Gully D."/>
        </authorList>
    </citation>
    <scope>NUCLEOTIDE SEQUENCE [LARGE SCALE GENOMIC DNA]</scope>
    <source>
        <strain evidence="2">ORS3257</strain>
    </source>
</reference>
<dbReference type="InterPro" id="IPR005546">
    <property type="entry name" value="Autotransporte_beta"/>
</dbReference>
<gene>
    <name evidence="2" type="ORF">BRAD3257_2052</name>
</gene>
<evidence type="ECO:0000313" key="3">
    <source>
        <dbReference type="Proteomes" id="UP000246085"/>
    </source>
</evidence>
<dbReference type="InterPro" id="IPR036709">
    <property type="entry name" value="Autotransporte_beta_dom_sf"/>
</dbReference>
<feature type="domain" description="Autotransporter" evidence="1">
    <location>
        <begin position="387"/>
        <end position="669"/>
    </location>
</feature>
<evidence type="ECO:0000313" key="2">
    <source>
        <dbReference type="EMBL" id="SPP93146.1"/>
    </source>
</evidence>
<dbReference type="SMART" id="SM00869">
    <property type="entry name" value="Autotransporter"/>
    <property type="match status" value="1"/>
</dbReference>
<dbReference type="PROSITE" id="PS51208">
    <property type="entry name" value="AUTOTRANSPORTER"/>
    <property type="match status" value="1"/>
</dbReference>
<sequence>MTNSGSISGSNFGIFAPAAVTVTNSGSISGATGIAATIATVTNSGTISGDTQDGISAFTATVMNSGTISGSLRGIIADTANVTNSGTISGDFGIAVATTANVTNSGTISGSTSGVFATTTANVINSGTISASTYGVFATTANVTNTGTISAAAGAGVGAVTANVSNSGTIAGDSVGIGGILAANVTNTGTISGGVYGIRSATTTVTNSGTITGNVGIDSTLFGGGAANVTNSGTIIGTGGTALQFSGNDDTLTLLPGSRIVGAIDMGGGADVVNFTAGRGASWLVTLNNFTGTINGSGDAPFVIRGNQFAALDPTPFAVADRSLMDFTRSISGILGSLGGTGAAQNGPLASAFAPDDSSAQRIDTFAGIPALAYASDAILFKNPTVVTADGRSVWARGFVGQHTQDADGVLLGSTTMFSGGAVGFDLLVQPDLRLGAFVGGGQSYLSLDQSAGNTRTDTGFGGLYGRYAFTSFGAPSILKVALHGGAGTSTVSRSVNSNLGTEVATASYNTSYVSPEAKYSVNVPLWSQYTLTPSFEVRYVAGFFDGYTETGATAPLTVASRTIQNVEERGELKLTRATPVGPDLLLTNVYVGALGIQRLGDTTVNTVLLGANLPFVTPGKNKVAGVLGGGGLEWQTRKGVSFFGAAEAIGMSDSSTVVSARGGLRVAF</sequence>
<dbReference type="EMBL" id="LS398110">
    <property type="protein sequence ID" value="SPP93146.1"/>
    <property type="molecule type" value="Genomic_DNA"/>
</dbReference>
<evidence type="ECO:0000259" key="1">
    <source>
        <dbReference type="PROSITE" id="PS51208"/>
    </source>
</evidence>
<dbReference type="Gene3D" id="2.40.128.130">
    <property type="entry name" value="Autotransporter beta-domain"/>
    <property type="match status" value="1"/>
</dbReference>
<dbReference type="AlphaFoldDB" id="A0A2U3PVK1"/>
<name>A0A2U3PVK1_9BRAD</name>
<dbReference type="SUPFAM" id="SSF103515">
    <property type="entry name" value="Autotransporter"/>
    <property type="match status" value="1"/>
</dbReference>
<dbReference type="Pfam" id="PF03797">
    <property type="entry name" value="Autotransporter"/>
    <property type="match status" value="1"/>
</dbReference>
<dbReference type="KEGG" id="bvz:BRAD3257_2052"/>
<accession>A0A2U3PVK1</accession>
<protein>
    <recommendedName>
        <fullName evidence="1">Autotransporter domain-containing protein</fullName>
    </recommendedName>
</protein>